<accession>A0A0D0DZM5</accession>
<evidence type="ECO:0000313" key="3">
    <source>
        <dbReference type="Proteomes" id="UP000054538"/>
    </source>
</evidence>
<dbReference type="AlphaFoldDB" id="A0A0D0DZM5"/>
<organism evidence="2 3">
    <name type="scientific">Paxillus rubicundulus Ve08.2h10</name>
    <dbReference type="NCBI Taxonomy" id="930991"/>
    <lineage>
        <taxon>Eukaryota</taxon>
        <taxon>Fungi</taxon>
        <taxon>Dikarya</taxon>
        <taxon>Basidiomycota</taxon>
        <taxon>Agaricomycotina</taxon>
        <taxon>Agaricomycetes</taxon>
        <taxon>Agaricomycetidae</taxon>
        <taxon>Boletales</taxon>
        <taxon>Paxilineae</taxon>
        <taxon>Paxillaceae</taxon>
        <taxon>Paxillus</taxon>
    </lineage>
</organism>
<evidence type="ECO:0000313" key="2">
    <source>
        <dbReference type="EMBL" id="KIK96051.1"/>
    </source>
</evidence>
<feature type="compositionally biased region" description="Polar residues" evidence="1">
    <location>
        <begin position="496"/>
        <end position="509"/>
    </location>
</feature>
<proteinExistence type="predicted"/>
<dbReference type="OrthoDB" id="3168838at2759"/>
<protein>
    <submittedName>
        <fullName evidence="2">Uncharacterized protein</fullName>
    </submittedName>
</protein>
<dbReference type="Proteomes" id="UP000054538">
    <property type="component" value="Unassembled WGS sequence"/>
</dbReference>
<feature type="region of interest" description="Disordered" evidence="1">
    <location>
        <begin position="610"/>
        <end position="632"/>
    </location>
</feature>
<feature type="compositionally biased region" description="Polar residues" evidence="1">
    <location>
        <begin position="622"/>
        <end position="632"/>
    </location>
</feature>
<feature type="region of interest" description="Disordered" evidence="1">
    <location>
        <begin position="176"/>
        <end position="195"/>
    </location>
</feature>
<dbReference type="InParanoid" id="A0A0D0DZM5"/>
<feature type="region of interest" description="Disordered" evidence="1">
    <location>
        <begin position="9"/>
        <end position="36"/>
    </location>
</feature>
<feature type="region of interest" description="Disordered" evidence="1">
    <location>
        <begin position="522"/>
        <end position="562"/>
    </location>
</feature>
<feature type="region of interest" description="Disordered" evidence="1">
    <location>
        <begin position="414"/>
        <end position="445"/>
    </location>
</feature>
<dbReference type="HOGENOM" id="CLU_026520_0_0_1"/>
<keyword evidence="3" id="KW-1185">Reference proteome</keyword>
<sequence>MGIFKKFFSIGGKKSKKRPAANHDAEPLPLTSQHLKPNYDEDTEAAVSRLLRSSSGRFAVESEMDFASLSPLPHPANPVLLPPATSTATCGSVSGQSTYSVTIHERIVHSCTEFPNAYPPMDKIFTPKRSLTDSARRRSKSVPITPRDKNRLLALRQDPSVASLLNHYDDQGCLASGIFSNTPSPPKEGRVQRRRTGSTLRQLLGHPSSPELGNSSAEGDISWAENFLGSEADGRSSVSSLGPRTPADVHFTDAHSVHADHSFALSAECDTSAINHRTFSSLEVELSISTDLAHQRALNSPYENPMTPQRASQIFGFLTDKKKAPDTPPSRLPQLKTTPSHYRRFSAESFTSDTHHSSILLNRTRSHNSKPISPISQQPFTLASDAIASGPPSPTAVTFFQPRSHDAESRPLPVVATNHTGHSSRGPRGPRAPSNIGSRLSAGPSQIALPVPFGDNKVYSTTELPTATRPPLGEKSGAGNKCTEMIAAKHSERHSQIPTLRTASGSSIRSTEVKKVDGIHSVPRPASLRSSASASAQAKTKLAVTNPPLPTNTSTQDKENDVMSRLPQPVTPMRPSGFRPPYICQPPSPASSNELSPVAKQLMANLRLQRMQARQRERQTGRMGSSQSRIRY</sequence>
<feature type="region of interest" description="Disordered" evidence="1">
    <location>
        <begin position="490"/>
        <end position="509"/>
    </location>
</feature>
<gene>
    <name evidence="2" type="ORF">PAXRUDRAFT_826403</name>
</gene>
<name>A0A0D0DZM5_9AGAM</name>
<reference evidence="2 3" key="1">
    <citation type="submission" date="2014-04" db="EMBL/GenBank/DDBJ databases">
        <authorList>
            <consortium name="DOE Joint Genome Institute"/>
            <person name="Kuo A."/>
            <person name="Kohler A."/>
            <person name="Jargeat P."/>
            <person name="Nagy L.G."/>
            <person name="Floudas D."/>
            <person name="Copeland A."/>
            <person name="Barry K.W."/>
            <person name="Cichocki N."/>
            <person name="Veneault-Fourrey C."/>
            <person name="LaButti K."/>
            <person name="Lindquist E.A."/>
            <person name="Lipzen A."/>
            <person name="Lundell T."/>
            <person name="Morin E."/>
            <person name="Murat C."/>
            <person name="Sun H."/>
            <person name="Tunlid A."/>
            <person name="Henrissat B."/>
            <person name="Grigoriev I.V."/>
            <person name="Hibbett D.S."/>
            <person name="Martin F."/>
            <person name="Nordberg H.P."/>
            <person name="Cantor M.N."/>
            <person name="Hua S.X."/>
        </authorList>
    </citation>
    <scope>NUCLEOTIDE SEQUENCE [LARGE SCALE GENOMIC DNA]</scope>
    <source>
        <strain evidence="2 3">Ve08.2h10</strain>
    </source>
</reference>
<evidence type="ECO:0000256" key="1">
    <source>
        <dbReference type="SAM" id="MobiDB-lite"/>
    </source>
</evidence>
<dbReference type="STRING" id="930991.A0A0D0DZM5"/>
<dbReference type="EMBL" id="KN825007">
    <property type="protein sequence ID" value="KIK96051.1"/>
    <property type="molecule type" value="Genomic_DNA"/>
</dbReference>
<feature type="compositionally biased region" description="Low complexity" evidence="1">
    <location>
        <begin position="522"/>
        <end position="543"/>
    </location>
</feature>
<reference evidence="3" key="2">
    <citation type="submission" date="2015-01" db="EMBL/GenBank/DDBJ databases">
        <title>Evolutionary Origins and Diversification of the Mycorrhizal Mutualists.</title>
        <authorList>
            <consortium name="DOE Joint Genome Institute"/>
            <consortium name="Mycorrhizal Genomics Consortium"/>
            <person name="Kohler A."/>
            <person name="Kuo A."/>
            <person name="Nagy L.G."/>
            <person name="Floudas D."/>
            <person name="Copeland A."/>
            <person name="Barry K.W."/>
            <person name="Cichocki N."/>
            <person name="Veneault-Fourrey C."/>
            <person name="LaButti K."/>
            <person name="Lindquist E.A."/>
            <person name="Lipzen A."/>
            <person name="Lundell T."/>
            <person name="Morin E."/>
            <person name="Murat C."/>
            <person name="Riley R."/>
            <person name="Ohm R."/>
            <person name="Sun H."/>
            <person name="Tunlid A."/>
            <person name="Henrissat B."/>
            <person name="Grigoriev I.V."/>
            <person name="Hibbett D.S."/>
            <person name="Martin F."/>
        </authorList>
    </citation>
    <scope>NUCLEOTIDE SEQUENCE [LARGE SCALE GENOMIC DNA]</scope>
    <source>
        <strain evidence="3">Ve08.2h10</strain>
    </source>
</reference>